<keyword evidence="2" id="KW-1185">Reference proteome</keyword>
<accession>A0ACB8UJF4</accession>
<proteinExistence type="predicted"/>
<dbReference type="Proteomes" id="UP001055072">
    <property type="component" value="Unassembled WGS sequence"/>
</dbReference>
<name>A0ACB8UJF4_9APHY</name>
<comment type="caution">
    <text evidence="1">The sequence shown here is derived from an EMBL/GenBank/DDBJ whole genome shotgun (WGS) entry which is preliminary data.</text>
</comment>
<gene>
    <name evidence="1" type="ORF">BDY19DRAFT_28489</name>
</gene>
<evidence type="ECO:0000313" key="2">
    <source>
        <dbReference type="Proteomes" id="UP001055072"/>
    </source>
</evidence>
<dbReference type="EMBL" id="MU274900">
    <property type="protein sequence ID" value="KAI0094567.1"/>
    <property type="molecule type" value="Genomic_DNA"/>
</dbReference>
<protein>
    <submittedName>
        <fullName evidence="1">Uncharacterized protein</fullName>
    </submittedName>
</protein>
<evidence type="ECO:0000313" key="1">
    <source>
        <dbReference type="EMBL" id="KAI0094567.1"/>
    </source>
</evidence>
<reference evidence="1" key="1">
    <citation type="journal article" date="2021" name="Environ. Microbiol.">
        <title>Gene family expansions and transcriptome signatures uncover fungal adaptations to wood decay.</title>
        <authorList>
            <person name="Hage H."/>
            <person name="Miyauchi S."/>
            <person name="Viragh M."/>
            <person name="Drula E."/>
            <person name="Min B."/>
            <person name="Chaduli D."/>
            <person name="Navarro D."/>
            <person name="Favel A."/>
            <person name="Norest M."/>
            <person name="Lesage-Meessen L."/>
            <person name="Balint B."/>
            <person name="Merenyi Z."/>
            <person name="de Eugenio L."/>
            <person name="Morin E."/>
            <person name="Martinez A.T."/>
            <person name="Baldrian P."/>
            <person name="Stursova M."/>
            <person name="Martinez M.J."/>
            <person name="Novotny C."/>
            <person name="Magnuson J.K."/>
            <person name="Spatafora J.W."/>
            <person name="Maurice S."/>
            <person name="Pangilinan J."/>
            <person name="Andreopoulos W."/>
            <person name="LaButti K."/>
            <person name="Hundley H."/>
            <person name="Na H."/>
            <person name="Kuo A."/>
            <person name="Barry K."/>
            <person name="Lipzen A."/>
            <person name="Henrissat B."/>
            <person name="Riley R."/>
            <person name="Ahrendt S."/>
            <person name="Nagy L.G."/>
            <person name="Grigoriev I.V."/>
            <person name="Martin F."/>
            <person name="Rosso M.N."/>
        </authorList>
    </citation>
    <scope>NUCLEOTIDE SEQUENCE</scope>
    <source>
        <strain evidence="1">CBS 384.51</strain>
    </source>
</reference>
<sequence>MTLTFSPALQTTTPLPVAPGGSGTFRFSASFSTREEYDRARREGTRLEMWTNLPVAGHGGSDWHSLTFNYPDDPATASSSVVDASNDKVFALPPTTAETVYLGDNTTVVLDLTLTNARPGAVYSFTYRLVYASGGIEWLGAYGRNGDLVLEEKDIRFTLAQGSTLEHGTIVNSDLNAETASVALGTLNKSIDWVCWGFSDDGTCKPSYSGLSVSPSSAVLLVPRPNDAGLVDVQPLLLKAYGGAVSVTSNGDLVRHDGLAVLDVSEAFAGVTVLPGSSIISVQSGFAVVASACKDGQDVPTSLSFIPISREAWKTSFTDIRLTEADIRTVLGSEHDEAVVVNSSVSAFGTWKVGGDLVVRVSSPGAQCVFAPVFSLPATKDEESLSLALITPSASARVEVIEEVQGSALLTPPPSPPPVPRPITTGPTSAPDVIPEVSEVPVPATPTSELQETAEDSGPIEGEKPDPSPIPTSLIPLMDKPVGASFLRFVLAFVAWLARPALEKVYGFFGGNILLWIAYRFFGSGRLEPTIAATVTEIEVMEVPDHDDIVEEDIALPAELPVEQVSPVPPVPELERVLPRSYSELTVSDGSTMISAQALPHLAIPPRQPLSINTKSHLVVNARTEIVSLLATIKSKDTSLPELDVIIDGERSRQPVKSSQLSQAVYLVEFQLPSDSTRLQVALRQ</sequence>
<organism evidence="1 2">
    <name type="scientific">Irpex rosettiformis</name>
    <dbReference type="NCBI Taxonomy" id="378272"/>
    <lineage>
        <taxon>Eukaryota</taxon>
        <taxon>Fungi</taxon>
        <taxon>Dikarya</taxon>
        <taxon>Basidiomycota</taxon>
        <taxon>Agaricomycotina</taxon>
        <taxon>Agaricomycetes</taxon>
        <taxon>Polyporales</taxon>
        <taxon>Irpicaceae</taxon>
        <taxon>Irpex</taxon>
    </lineage>
</organism>